<keyword evidence="3" id="KW-1185">Reference proteome</keyword>
<organism evidence="2 3">
    <name type="scientific">Mytilus galloprovincialis</name>
    <name type="common">Mediterranean mussel</name>
    <dbReference type="NCBI Taxonomy" id="29158"/>
    <lineage>
        <taxon>Eukaryota</taxon>
        <taxon>Metazoa</taxon>
        <taxon>Spiralia</taxon>
        <taxon>Lophotrochozoa</taxon>
        <taxon>Mollusca</taxon>
        <taxon>Bivalvia</taxon>
        <taxon>Autobranchia</taxon>
        <taxon>Pteriomorphia</taxon>
        <taxon>Mytilida</taxon>
        <taxon>Mytiloidea</taxon>
        <taxon>Mytilidae</taxon>
        <taxon>Mytilinae</taxon>
        <taxon>Mytilus</taxon>
    </lineage>
</organism>
<comment type="caution">
    <text evidence="2">The sequence shown here is derived from an EMBL/GenBank/DDBJ whole genome shotgun (WGS) entry which is preliminary data.</text>
</comment>
<protein>
    <submittedName>
        <fullName evidence="2">Uncharacterized protein</fullName>
    </submittedName>
</protein>
<evidence type="ECO:0000256" key="1">
    <source>
        <dbReference type="SAM" id="MobiDB-lite"/>
    </source>
</evidence>
<dbReference type="EMBL" id="UYJE01005693">
    <property type="protein sequence ID" value="VDI39531.1"/>
    <property type="molecule type" value="Genomic_DNA"/>
</dbReference>
<evidence type="ECO:0000313" key="2">
    <source>
        <dbReference type="EMBL" id="VDI39531.1"/>
    </source>
</evidence>
<feature type="region of interest" description="Disordered" evidence="1">
    <location>
        <begin position="1"/>
        <end position="46"/>
    </location>
</feature>
<gene>
    <name evidence="2" type="ORF">MGAL_10B081922</name>
</gene>
<proteinExistence type="predicted"/>
<dbReference type="Proteomes" id="UP000596742">
    <property type="component" value="Unassembled WGS sequence"/>
</dbReference>
<name>A0A8B6EV15_MYTGA</name>
<evidence type="ECO:0000313" key="3">
    <source>
        <dbReference type="Proteomes" id="UP000596742"/>
    </source>
</evidence>
<accession>A0A8B6EV15</accession>
<dbReference type="AlphaFoldDB" id="A0A8B6EV15"/>
<feature type="compositionally biased region" description="Basic and acidic residues" evidence="1">
    <location>
        <begin position="1"/>
        <end position="31"/>
    </location>
</feature>
<sequence>MSRKLEKLNEKTNRKNGKEEQKPVENEDKNFGETSNKIKKTYEKEQKDQIENLNKNFRALKDETTQENVKMMKRLTQIDDSLNRIEKMIQRLSPEENFQYLEPMFEKDDNAETEDAILMIPERTLIRNDTKED</sequence>
<reference evidence="2" key="1">
    <citation type="submission" date="2018-11" db="EMBL/GenBank/DDBJ databases">
        <authorList>
            <person name="Alioto T."/>
            <person name="Alioto T."/>
        </authorList>
    </citation>
    <scope>NUCLEOTIDE SEQUENCE</scope>
</reference>